<accession>A0A914PWW7</accession>
<name>A0A914PWW7_9BILA</name>
<feature type="domain" description="BTB" evidence="1">
    <location>
        <begin position="28"/>
        <end position="100"/>
    </location>
</feature>
<dbReference type="WBParaSite" id="PDA_v2.g20884.t1">
    <property type="protein sequence ID" value="PDA_v2.g20884.t1"/>
    <property type="gene ID" value="PDA_v2.g20884"/>
</dbReference>
<dbReference type="InterPro" id="IPR000210">
    <property type="entry name" value="BTB/POZ_dom"/>
</dbReference>
<proteinExistence type="predicted"/>
<dbReference type="Proteomes" id="UP000887578">
    <property type="component" value="Unplaced"/>
</dbReference>
<sequence>MFFESSAEDREKPSLTLAHYLWERDDDRDFIISVGKKNERKTEVKIHRCVFASRSPVFDRMLETEMKEKGENKLEIIDFNAEIVKIAVEYFYDRETYKNSNVDQLIDLLQFAEKYDIQDLKSKVEHVLIIKVRPNNICQISNASINANSTKLKEVCIQLMLFYMNRKLPFNEEITLDEDFVIELNQTAALPVEDAWPVEEEEG</sequence>
<dbReference type="SUPFAM" id="SSF54695">
    <property type="entry name" value="POZ domain"/>
    <property type="match status" value="1"/>
</dbReference>
<organism evidence="2 3">
    <name type="scientific">Panagrolaimus davidi</name>
    <dbReference type="NCBI Taxonomy" id="227884"/>
    <lineage>
        <taxon>Eukaryota</taxon>
        <taxon>Metazoa</taxon>
        <taxon>Ecdysozoa</taxon>
        <taxon>Nematoda</taxon>
        <taxon>Chromadorea</taxon>
        <taxon>Rhabditida</taxon>
        <taxon>Tylenchina</taxon>
        <taxon>Panagrolaimomorpha</taxon>
        <taxon>Panagrolaimoidea</taxon>
        <taxon>Panagrolaimidae</taxon>
        <taxon>Panagrolaimus</taxon>
    </lineage>
</organism>
<dbReference type="SMART" id="SM00225">
    <property type="entry name" value="BTB"/>
    <property type="match status" value="1"/>
</dbReference>
<dbReference type="InterPro" id="IPR011333">
    <property type="entry name" value="SKP1/BTB/POZ_sf"/>
</dbReference>
<keyword evidence="2" id="KW-1185">Reference proteome</keyword>
<dbReference type="PANTHER" id="PTHR24413">
    <property type="entry name" value="SPECKLE-TYPE POZ PROTEIN"/>
    <property type="match status" value="1"/>
</dbReference>
<reference evidence="3" key="1">
    <citation type="submission" date="2022-11" db="UniProtKB">
        <authorList>
            <consortium name="WormBaseParasite"/>
        </authorList>
    </citation>
    <scope>IDENTIFICATION</scope>
</reference>
<dbReference type="PROSITE" id="PS50097">
    <property type="entry name" value="BTB"/>
    <property type="match status" value="1"/>
</dbReference>
<protein>
    <submittedName>
        <fullName evidence="3">BTB domain-containing protein</fullName>
    </submittedName>
</protein>
<dbReference type="CDD" id="cd18186">
    <property type="entry name" value="BTB_POZ_ZBTB_KLHL-like"/>
    <property type="match status" value="1"/>
</dbReference>
<evidence type="ECO:0000313" key="3">
    <source>
        <dbReference type="WBParaSite" id="PDA_v2.g20884.t1"/>
    </source>
</evidence>
<dbReference type="Gene3D" id="3.30.710.10">
    <property type="entry name" value="Potassium Channel Kv1.1, Chain A"/>
    <property type="match status" value="1"/>
</dbReference>
<dbReference type="AlphaFoldDB" id="A0A914PWW7"/>
<evidence type="ECO:0000259" key="1">
    <source>
        <dbReference type="PROSITE" id="PS50097"/>
    </source>
</evidence>
<dbReference type="Pfam" id="PF00651">
    <property type="entry name" value="BTB"/>
    <property type="match status" value="1"/>
</dbReference>
<evidence type="ECO:0000313" key="2">
    <source>
        <dbReference type="Proteomes" id="UP000887578"/>
    </source>
</evidence>